<dbReference type="PROSITE" id="PS50176">
    <property type="entry name" value="ARM_REPEAT"/>
    <property type="match status" value="1"/>
</dbReference>
<proteinExistence type="inferred from homology"/>
<dbReference type="InterPro" id="IPR000225">
    <property type="entry name" value="Armadillo"/>
</dbReference>
<evidence type="ECO:0008006" key="10">
    <source>
        <dbReference type="Google" id="ProtNLM"/>
    </source>
</evidence>
<evidence type="ECO:0000256" key="4">
    <source>
        <dbReference type="ARBA" id="ARBA00022889"/>
    </source>
</evidence>
<evidence type="ECO:0000256" key="7">
    <source>
        <dbReference type="SAM" id="MobiDB-lite"/>
    </source>
</evidence>
<feature type="region of interest" description="Disordered" evidence="7">
    <location>
        <begin position="43"/>
        <end position="68"/>
    </location>
</feature>
<dbReference type="GO" id="GO:0005886">
    <property type="term" value="C:plasma membrane"/>
    <property type="evidence" value="ECO:0007669"/>
    <property type="project" value="TreeGrafter"/>
</dbReference>
<evidence type="ECO:0000256" key="6">
    <source>
        <dbReference type="PROSITE-ProRule" id="PRU00259"/>
    </source>
</evidence>
<dbReference type="Pfam" id="PF00514">
    <property type="entry name" value="Arm"/>
    <property type="match status" value="2"/>
</dbReference>
<comment type="subcellular location">
    <subcellularLocation>
        <location evidence="1">Cell junction</location>
    </subcellularLocation>
</comment>
<sequence>MMVPEPLKSAMTIGNAEDTSLALPSDTTLRSGQARVLNQVHTIKRSKSKQGKNGPMSPTSPTSLTSLGFSETGTFKFTPFKANGTFSRSNSAMTTFNRPVNSQKSRTLSTKSIGGRFISSSGNIEHQTNPNNWFHTPNGLKPSRSDPALAPPVTVAPHSNGMRAKGQTASQQTRVTRHSTYSLTNGGQMTTSQTRMGRPPSAQSMNETKITKTTKTEQKTIVTNGVTEMTLKEAVAFLSESEENLQQHGATFIQHSTFKENQAKQEVFQLGGIPPLVGLLRSTNPSVCQAAAGALRNLVFQNQENKMEVQNCGGIGKALQLLKETSSTETQKQITGLLWNLSSSDELKSELIATALPVLTENVIVPFTCWSDNTANNNIHPDVFYNATGCLRNLSCAQQKERDAMRTCPNLIDSLVSYTQSCVAEENPDDKSVENSACILHNLTYQLESEAQECFSQYYPKEKDSKKSPTTTGCFSPKSSKAQKAFSFDNKPDTAPSGVMWLSHPKTMQTYISLLGLSQKDGTLEACCGALQNLTASRDIGSVAMSQLLVQKLGVLQYMAPLMKSPNKNLQKTAFSLLSNLSKTSFLQSTIAKQILPELTSNLISGPRKMGNSDETTASVCNLAQSLMSADSDVGKKSLSTDLISAVADLSEDGSYPKGSKAAALLLYSWWNDKGLQGTLKKLGFSKALFVNENTTAVHKSMQVID</sequence>
<dbReference type="EMBL" id="JBBPFD010000020">
    <property type="protein sequence ID" value="KAK7884257.1"/>
    <property type="molecule type" value="Genomic_DNA"/>
</dbReference>
<feature type="compositionally biased region" description="Low complexity" evidence="7">
    <location>
        <begin position="57"/>
        <end position="67"/>
    </location>
</feature>
<reference evidence="9" key="1">
    <citation type="submission" date="2024-04" db="EMBL/GenBank/DDBJ databases">
        <title>Salinicola lusitanus LLJ914,a marine bacterium isolated from the Okinawa Trough.</title>
        <authorList>
            <person name="Li J."/>
        </authorList>
    </citation>
    <scope>NUCLEOTIDE SEQUENCE [LARGE SCALE GENOMIC DNA]</scope>
</reference>
<gene>
    <name evidence="8" type="ORF">WMY93_027380</name>
</gene>
<accession>A0AAW0MX52</accession>
<feature type="compositionally biased region" description="Polar residues" evidence="7">
    <location>
        <begin position="167"/>
        <end position="206"/>
    </location>
</feature>
<feature type="region of interest" description="Disordered" evidence="7">
    <location>
        <begin position="155"/>
        <end position="206"/>
    </location>
</feature>
<dbReference type="PANTHER" id="PTHR10372">
    <property type="entry name" value="PLAKOPHILLIN-RELATED"/>
    <property type="match status" value="1"/>
</dbReference>
<organism evidence="8 9">
    <name type="scientific">Mugilogobius chulae</name>
    <name type="common">yellowstripe goby</name>
    <dbReference type="NCBI Taxonomy" id="88201"/>
    <lineage>
        <taxon>Eukaryota</taxon>
        <taxon>Metazoa</taxon>
        <taxon>Chordata</taxon>
        <taxon>Craniata</taxon>
        <taxon>Vertebrata</taxon>
        <taxon>Euteleostomi</taxon>
        <taxon>Actinopterygii</taxon>
        <taxon>Neopterygii</taxon>
        <taxon>Teleostei</taxon>
        <taxon>Neoteleostei</taxon>
        <taxon>Acanthomorphata</taxon>
        <taxon>Gobiaria</taxon>
        <taxon>Gobiiformes</taxon>
        <taxon>Gobioidei</taxon>
        <taxon>Gobiidae</taxon>
        <taxon>Gobionellinae</taxon>
        <taxon>Mugilogobius</taxon>
    </lineage>
</organism>
<comment type="caution">
    <text evidence="8">The sequence shown here is derived from an EMBL/GenBank/DDBJ whole genome shotgun (WGS) entry which is preliminary data.</text>
</comment>
<dbReference type="InterPro" id="IPR028435">
    <property type="entry name" value="Plakophilin/d_Catenin"/>
</dbReference>
<name>A0AAW0MX52_9GOBI</name>
<keyword evidence="4" id="KW-0130">Cell adhesion</keyword>
<comment type="similarity">
    <text evidence="2">Belongs to the beta-catenin family.</text>
</comment>
<dbReference type="AlphaFoldDB" id="A0AAW0MX52"/>
<dbReference type="GO" id="GO:0005737">
    <property type="term" value="C:cytoplasm"/>
    <property type="evidence" value="ECO:0007669"/>
    <property type="project" value="TreeGrafter"/>
</dbReference>
<dbReference type="Proteomes" id="UP001460270">
    <property type="component" value="Unassembled WGS sequence"/>
</dbReference>
<keyword evidence="9" id="KW-1185">Reference proteome</keyword>
<dbReference type="GO" id="GO:0098609">
    <property type="term" value="P:cell-cell adhesion"/>
    <property type="evidence" value="ECO:0007669"/>
    <property type="project" value="InterPro"/>
</dbReference>
<dbReference type="GO" id="GO:0005634">
    <property type="term" value="C:nucleus"/>
    <property type="evidence" value="ECO:0007669"/>
    <property type="project" value="TreeGrafter"/>
</dbReference>
<evidence type="ECO:0000256" key="5">
    <source>
        <dbReference type="ARBA" id="ARBA00022949"/>
    </source>
</evidence>
<dbReference type="GO" id="GO:0005912">
    <property type="term" value="C:adherens junction"/>
    <property type="evidence" value="ECO:0007669"/>
    <property type="project" value="TreeGrafter"/>
</dbReference>
<dbReference type="SMART" id="SM00185">
    <property type="entry name" value="ARM"/>
    <property type="match status" value="5"/>
</dbReference>
<protein>
    <recommendedName>
        <fullName evidence="10">Plakophilin 1</fullName>
    </recommendedName>
</protein>
<evidence type="ECO:0000313" key="9">
    <source>
        <dbReference type="Proteomes" id="UP001460270"/>
    </source>
</evidence>
<evidence type="ECO:0000256" key="2">
    <source>
        <dbReference type="ARBA" id="ARBA00005462"/>
    </source>
</evidence>
<dbReference type="Gene3D" id="1.25.10.10">
    <property type="entry name" value="Leucine-rich Repeat Variant"/>
    <property type="match status" value="1"/>
</dbReference>
<dbReference type="InterPro" id="IPR016024">
    <property type="entry name" value="ARM-type_fold"/>
</dbReference>
<dbReference type="PANTHER" id="PTHR10372:SF3">
    <property type="entry name" value="PLAKOPHILIN-1"/>
    <property type="match status" value="1"/>
</dbReference>
<evidence type="ECO:0000256" key="1">
    <source>
        <dbReference type="ARBA" id="ARBA00004282"/>
    </source>
</evidence>
<evidence type="ECO:0000313" key="8">
    <source>
        <dbReference type="EMBL" id="KAK7884257.1"/>
    </source>
</evidence>
<evidence type="ECO:0000256" key="3">
    <source>
        <dbReference type="ARBA" id="ARBA00022737"/>
    </source>
</evidence>
<dbReference type="SUPFAM" id="SSF48371">
    <property type="entry name" value="ARM repeat"/>
    <property type="match status" value="1"/>
</dbReference>
<feature type="repeat" description="ARM" evidence="6">
    <location>
        <begin position="271"/>
        <end position="313"/>
    </location>
</feature>
<keyword evidence="3" id="KW-0677">Repeat</keyword>
<keyword evidence="5" id="KW-0965">Cell junction</keyword>
<dbReference type="InterPro" id="IPR011989">
    <property type="entry name" value="ARM-like"/>
</dbReference>